<reference evidence="1 2" key="1">
    <citation type="submission" date="2023-04" db="EMBL/GenBank/DDBJ databases">
        <title>A long-awaited taxogenomic arrangement of the family Halomonadaceae.</title>
        <authorList>
            <person name="De La Haba R."/>
            <person name="Chuvochina M."/>
            <person name="Wittouck S."/>
            <person name="Arahal D.R."/>
            <person name="Sanchez-Porro C."/>
            <person name="Hugenholtz P."/>
            <person name="Ventosa A."/>
        </authorList>
    </citation>
    <scope>NUCLEOTIDE SEQUENCE [LARGE SCALE GENOMIC DNA]</scope>
    <source>
        <strain evidence="1 2">DSM 22428</strain>
    </source>
</reference>
<accession>A0ABU1GX43</accession>
<proteinExistence type="predicted"/>
<dbReference type="InterPro" id="IPR011990">
    <property type="entry name" value="TPR-like_helical_dom_sf"/>
</dbReference>
<dbReference type="PANTHER" id="PTHR11102:SF160">
    <property type="entry name" value="ERAD-ASSOCIATED E3 UBIQUITIN-PROTEIN LIGASE COMPONENT HRD3"/>
    <property type="match status" value="1"/>
</dbReference>
<dbReference type="PANTHER" id="PTHR11102">
    <property type="entry name" value="SEL-1-LIKE PROTEIN"/>
    <property type="match status" value="1"/>
</dbReference>
<evidence type="ECO:0000313" key="1">
    <source>
        <dbReference type="EMBL" id="MDR5896614.1"/>
    </source>
</evidence>
<evidence type="ECO:0000313" key="2">
    <source>
        <dbReference type="Proteomes" id="UP001269375"/>
    </source>
</evidence>
<protein>
    <submittedName>
        <fullName evidence="1">Sel1 repeat family protein</fullName>
    </submittedName>
</protein>
<comment type="caution">
    <text evidence="1">The sequence shown here is derived from an EMBL/GenBank/DDBJ whole genome shotgun (WGS) entry which is preliminary data.</text>
</comment>
<gene>
    <name evidence="1" type="ORF">QC825_11060</name>
</gene>
<dbReference type="EMBL" id="JARWAO010000005">
    <property type="protein sequence ID" value="MDR5896614.1"/>
    <property type="molecule type" value="Genomic_DNA"/>
</dbReference>
<dbReference type="SUPFAM" id="SSF81901">
    <property type="entry name" value="HCP-like"/>
    <property type="match status" value="1"/>
</dbReference>
<sequence>MLQAATLFARMEYRIAERLLHANRGRPSPRCHRLSMRLFKRCANAGLVDAQSLYGLMLFRCGVTAQEKAKGAHMVLQAAEAGDVQAQFQAGRIFEFGCNQYVARESRAVTWYARAAEAGYAPAADRLARAYRNGQLGLQVNDVRADYWDDLGQPSSEASRVESLSGVEHVH</sequence>
<dbReference type="Proteomes" id="UP001269375">
    <property type="component" value="Unassembled WGS sequence"/>
</dbReference>
<organism evidence="1 2">
    <name type="scientific">Larsenimonas suaedae</name>
    <dbReference type="NCBI Taxonomy" id="1851019"/>
    <lineage>
        <taxon>Bacteria</taxon>
        <taxon>Pseudomonadati</taxon>
        <taxon>Pseudomonadota</taxon>
        <taxon>Gammaproteobacteria</taxon>
        <taxon>Oceanospirillales</taxon>
        <taxon>Halomonadaceae</taxon>
        <taxon>Larsenimonas</taxon>
    </lineage>
</organism>
<dbReference type="Gene3D" id="1.25.40.10">
    <property type="entry name" value="Tetratricopeptide repeat domain"/>
    <property type="match status" value="1"/>
</dbReference>
<keyword evidence="2" id="KW-1185">Reference proteome</keyword>
<dbReference type="InterPro" id="IPR050767">
    <property type="entry name" value="Sel1_AlgK"/>
</dbReference>
<name>A0ABU1GX43_9GAMM</name>